<dbReference type="EMBL" id="UYYA01004810">
    <property type="protein sequence ID" value="VDM63445.1"/>
    <property type="molecule type" value="Genomic_DNA"/>
</dbReference>
<evidence type="ECO:0000313" key="1">
    <source>
        <dbReference type="EMBL" id="VDM63445.1"/>
    </source>
</evidence>
<dbReference type="WBParaSite" id="ACOC_0001185901-mRNA-1">
    <property type="protein sequence ID" value="ACOC_0001185901-mRNA-1"/>
    <property type="gene ID" value="ACOC_0001185901"/>
</dbReference>
<organism evidence="3">
    <name type="scientific">Angiostrongylus costaricensis</name>
    <name type="common">Nematode worm</name>
    <dbReference type="NCBI Taxonomy" id="334426"/>
    <lineage>
        <taxon>Eukaryota</taxon>
        <taxon>Metazoa</taxon>
        <taxon>Ecdysozoa</taxon>
        <taxon>Nematoda</taxon>
        <taxon>Chromadorea</taxon>
        <taxon>Rhabditida</taxon>
        <taxon>Rhabditina</taxon>
        <taxon>Rhabditomorpha</taxon>
        <taxon>Strongyloidea</taxon>
        <taxon>Metastrongylidae</taxon>
        <taxon>Angiostrongylus</taxon>
    </lineage>
</organism>
<proteinExistence type="predicted"/>
<gene>
    <name evidence="1" type="ORF">ACOC_LOCUS11860</name>
</gene>
<dbReference type="AlphaFoldDB" id="A0A0R3PZ99"/>
<accession>A0A0R3PZ99</accession>
<reference evidence="3" key="1">
    <citation type="submission" date="2017-02" db="UniProtKB">
        <authorList>
            <consortium name="WormBaseParasite"/>
        </authorList>
    </citation>
    <scope>IDENTIFICATION</scope>
</reference>
<evidence type="ECO:0000313" key="2">
    <source>
        <dbReference type="Proteomes" id="UP000267027"/>
    </source>
</evidence>
<dbReference type="Proteomes" id="UP000267027">
    <property type="component" value="Unassembled WGS sequence"/>
</dbReference>
<protein>
    <submittedName>
        <fullName evidence="1 3">Uncharacterized protein</fullName>
    </submittedName>
</protein>
<evidence type="ECO:0000313" key="3">
    <source>
        <dbReference type="WBParaSite" id="ACOC_0001185901-mRNA-1"/>
    </source>
</evidence>
<name>A0A0R3PZ99_ANGCS</name>
<keyword evidence="2" id="KW-1185">Reference proteome</keyword>
<sequence length="146" mass="15893">MDIGSIADAVWLDCRVPTSRSQNPFVYADEKNNNEGKINDQRLVDNVLGDQMRRCGSEDVSSSWTSVQLSSTLIVPPVATTTRHLPHLLIDFSIDQHGRNGAPLSNGARGRRPNDKAAALSEHTLLAEGARTSSIQSGILSRKCHC</sequence>
<reference evidence="1 2" key="2">
    <citation type="submission" date="2018-11" db="EMBL/GenBank/DDBJ databases">
        <authorList>
            <consortium name="Pathogen Informatics"/>
        </authorList>
    </citation>
    <scope>NUCLEOTIDE SEQUENCE [LARGE SCALE GENOMIC DNA]</scope>
    <source>
        <strain evidence="1 2">Costa Rica</strain>
    </source>
</reference>